<dbReference type="AlphaFoldDB" id="A0A6J6T2D1"/>
<reference evidence="2" key="1">
    <citation type="submission" date="2020-05" db="EMBL/GenBank/DDBJ databases">
        <authorList>
            <person name="Chiriac C."/>
            <person name="Salcher M."/>
            <person name="Ghai R."/>
            <person name="Kavagutti S V."/>
        </authorList>
    </citation>
    <scope>NUCLEOTIDE SEQUENCE</scope>
</reference>
<dbReference type="EMBL" id="CAEZYU010000041">
    <property type="protein sequence ID" value="CAB4741095.1"/>
    <property type="molecule type" value="Genomic_DNA"/>
</dbReference>
<gene>
    <name evidence="2" type="ORF">UFOPK2766_01044</name>
</gene>
<protein>
    <submittedName>
        <fullName evidence="2">Unannotated protein</fullName>
    </submittedName>
</protein>
<dbReference type="InterPro" id="IPR036691">
    <property type="entry name" value="Endo/exonu/phosph_ase_sf"/>
</dbReference>
<evidence type="ECO:0000313" key="2">
    <source>
        <dbReference type="EMBL" id="CAB4741095.1"/>
    </source>
</evidence>
<dbReference type="Pfam" id="PF03372">
    <property type="entry name" value="Exo_endo_phos"/>
    <property type="match status" value="1"/>
</dbReference>
<dbReference type="GO" id="GO:0005737">
    <property type="term" value="C:cytoplasm"/>
    <property type="evidence" value="ECO:0007669"/>
    <property type="project" value="TreeGrafter"/>
</dbReference>
<organism evidence="2">
    <name type="scientific">freshwater metagenome</name>
    <dbReference type="NCBI Taxonomy" id="449393"/>
    <lineage>
        <taxon>unclassified sequences</taxon>
        <taxon>metagenomes</taxon>
        <taxon>ecological metagenomes</taxon>
    </lineage>
</organism>
<dbReference type="Gene3D" id="3.60.10.10">
    <property type="entry name" value="Endonuclease/exonuclease/phosphatase"/>
    <property type="match status" value="1"/>
</dbReference>
<sequence>MLGALVLSASLFACTVPPSDPGSPPTTVSPLPDPPSEFSVLTYNVAGLPQEVSKENPKKHLPLISPLLNAYDVVLTQEDFDWWQSAAAALDFTNYHTRLRAEATHPYRTDRHPGPAAVGINPAARPLLVGDGIGVLSRFPLTAETHHAWSKCYGDAFTGAGDCLAMKGFRVVTMTLGDGREVDVYSLHAEAGSSDRDQALQVLDFEELSRFIRSRGADRAIILGGDTNLHVDDGYPELNTGLVDSVIWEEFLASTGLTEVCAELACDRPGSIDKFAYRSNGTVNLFATGIEFPAERFTASTGESLSDHTPVVATFRWEIPAG</sequence>
<name>A0A6J6T2D1_9ZZZZ</name>
<dbReference type="GO" id="GO:0004767">
    <property type="term" value="F:sphingomyelin phosphodiesterase activity"/>
    <property type="evidence" value="ECO:0007669"/>
    <property type="project" value="InterPro"/>
</dbReference>
<accession>A0A6J6T2D1</accession>
<feature type="domain" description="Endonuclease/exonuclease/phosphatase" evidence="1">
    <location>
        <begin position="41"/>
        <end position="235"/>
    </location>
</feature>
<dbReference type="PANTHER" id="PTHR16320">
    <property type="entry name" value="SPHINGOMYELINASE FAMILY MEMBER"/>
    <property type="match status" value="1"/>
</dbReference>
<dbReference type="SUPFAM" id="SSF56219">
    <property type="entry name" value="DNase I-like"/>
    <property type="match status" value="1"/>
</dbReference>
<dbReference type="PANTHER" id="PTHR16320:SF1">
    <property type="entry name" value="SPHINGOMYELINASE DDB_G0288017"/>
    <property type="match status" value="1"/>
</dbReference>
<evidence type="ECO:0000259" key="1">
    <source>
        <dbReference type="Pfam" id="PF03372"/>
    </source>
</evidence>
<proteinExistence type="predicted"/>
<dbReference type="InterPro" id="IPR038772">
    <property type="entry name" value="Sph/SMPD2-like"/>
</dbReference>
<dbReference type="InterPro" id="IPR005135">
    <property type="entry name" value="Endo/exonuclease/phosphatase"/>
</dbReference>